<dbReference type="EMBL" id="JAWIIV010000001">
    <property type="protein sequence ID" value="MEC4717605.1"/>
    <property type="molecule type" value="Genomic_DNA"/>
</dbReference>
<protein>
    <submittedName>
        <fullName evidence="6">IS4 family transposase</fullName>
    </submittedName>
</protein>
<name>A0ABU6J1W3_9BURK</name>
<dbReference type="PANTHER" id="PTHR33258">
    <property type="entry name" value="TRANSPOSASE INSL FOR INSERTION SEQUENCE ELEMENT IS186A-RELATED"/>
    <property type="match status" value="1"/>
</dbReference>
<reference evidence="6 7" key="1">
    <citation type="submission" date="2023-10" db="EMBL/GenBank/DDBJ databases">
        <title>Noviherbaspirillum sp. CPCC 100848 genome assembly.</title>
        <authorList>
            <person name="Li X.Y."/>
            <person name="Fang X.M."/>
        </authorList>
    </citation>
    <scope>NUCLEOTIDE SEQUENCE [LARGE SCALE GENOMIC DNA]</scope>
    <source>
        <strain evidence="6 7">CPCC 100848</strain>
    </source>
</reference>
<dbReference type="Pfam" id="PF01609">
    <property type="entry name" value="DDE_Tnp_1"/>
    <property type="match status" value="1"/>
</dbReference>
<evidence type="ECO:0000259" key="5">
    <source>
        <dbReference type="Pfam" id="PF01609"/>
    </source>
</evidence>
<keyword evidence="4" id="KW-0233">DNA recombination</keyword>
<sequence>MARLTMQRALEPNWINELFEQERGLQYTRQLLFSTTVELMSVVAVGLRPSLHAAAKACKDLPVSLQALYDKINGISPSLVRALVQGSATRLNEVLAPMLGGRAPMVPGYELRIVDGNHLPASEKRLKPLRGFRGAALQGQSLVVYDPDTDLVVDMLPCADGHAQERTMMQAVQQQAKPGQLWIADRNFSTRSIFCGWQERGSCFIVPEHGRTPSPLELDAMQLRGKIETGIVHEQAVSIENDQGKPIRLRRVELHLERPTEDGDTVIRLLTNLPAWEFTARSVARLYRCCWRIESLFQRLEAVLHSEVASLGHPRAALFAFGVAVMAYNVLAVLQSAVWVAHDLQDSDVELSSYCFADEIRTHYAGMVMAVIPIAWEPYDSMTAAQLAEVLLQIALHANPKSLRKHIRGPKPSAKKGYVSGAVARRHVATARVLKNGLVK</sequence>
<proteinExistence type="inferred from homology"/>
<accession>A0ABU6J1W3</accession>
<feature type="domain" description="Transposase IS4-like" evidence="5">
    <location>
        <begin position="108"/>
        <end position="329"/>
    </location>
</feature>
<dbReference type="PANTHER" id="PTHR33258:SF1">
    <property type="entry name" value="TRANSPOSASE INSL FOR INSERTION SEQUENCE ELEMENT IS186A-RELATED"/>
    <property type="match status" value="1"/>
</dbReference>
<comment type="similarity">
    <text evidence="1">Belongs to the transposase 11 family.</text>
</comment>
<comment type="caution">
    <text evidence="6">The sequence shown here is derived from an EMBL/GenBank/DDBJ whole genome shotgun (WGS) entry which is preliminary data.</text>
</comment>
<dbReference type="InterPro" id="IPR002559">
    <property type="entry name" value="Transposase_11"/>
</dbReference>
<dbReference type="Proteomes" id="UP001352263">
    <property type="component" value="Unassembled WGS sequence"/>
</dbReference>
<keyword evidence="3" id="KW-0238">DNA-binding</keyword>
<organism evidence="6 7">
    <name type="scientific">Noviherbaspirillum album</name>
    <dbReference type="NCBI Taxonomy" id="3080276"/>
    <lineage>
        <taxon>Bacteria</taxon>
        <taxon>Pseudomonadati</taxon>
        <taxon>Pseudomonadota</taxon>
        <taxon>Betaproteobacteria</taxon>
        <taxon>Burkholderiales</taxon>
        <taxon>Oxalobacteraceae</taxon>
        <taxon>Noviherbaspirillum</taxon>
    </lineage>
</organism>
<evidence type="ECO:0000256" key="3">
    <source>
        <dbReference type="ARBA" id="ARBA00023125"/>
    </source>
</evidence>
<keyword evidence="2" id="KW-0815">Transposition</keyword>
<dbReference type="Gene3D" id="3.90.350.10">
    <property type="entry name" value="Transposase Inhibitor Protein From Tn5, Chain A, domain 1"/>
    <property type="match status" value="1"/>
</dbReference>
<evidence type="ECO:0000256" key="4">
    <source>
        <dbReference type="ARBA" id="ARBA00023172"/>
    </source>
</evidence>
<dbReference type="InterPro" id="IPR012337">
    <property type="entry name" value="RNaseH-like_sf"/>
</dbReference>
<gene>
    <name evidence="6" type="ORF">RY831_00420</name>
</gene>
<dbReference type="InterPro" id="IPR047952">
    <property type="entry name" value="Transpos_IS4"/>
</dbReference>
<evidence type="ECO:0000256" key="2">
    <source>
        <dbReference type="ARBA" id="ARBA00022578"/>
    </source>
</evidence>
<evidence type="ECO:0000256" key="1">
    <source>
        <dbReference type="ARBA" id="ARBA00010075"/>
    </source>
</evidence>
<evidence type="ECO:0000313" key="7">
    <source>
        <dbReference type="Proteomes" id="UP001352263"/>
    </source>
</evidence>
<dbReference type="RefSeq" id="WP_326504361.1">
    <property type="nucleotide sequence ID" value="NZ_JAWIIV010000001.1"/>
</dbReference>
<evidence type="ECO:0000313" key="6">
    <source>
        <dbReference type="EMBL" id="MEC4717605.1"/>
    </source>
</evidence>
<keyword evidence="7" id="KW-1185">Reference proteome</keyword>
<dbReference type="SUPFAM" id="SSF53098">
    <property type="entry name" value="Ribonuclease H-like"/>
    <property type="match status" value="1"/>
</dbReference>
<dbReference type="NCBIfam" id="NF033592">
    <property type="entry name" value="transpos_IS4_1"/>
    <property type="match status" value="1"/>
</dbReference>